<evidence type="ECO:0000259" key="2">
    <source>
        <dbReference type="Pfam" id="PF01243"/>
    </source>
</evidence>
<sequence length="138" mass="15493">MSMSWRPGWGDFPVGLRDFWTERHLCTLTTLYADGRPHVVAVGVALDHEWECAWVITTGGSAKARQAARDPRVSAGAVDGGRWSSLEGRAEVLTDRASVARAEERYAARYRVPRENPERVALRITVERFLASRALLER</sequence>
<dbReference type="PANTHER" id="PTHR35176">
    <property type="entry name" value="HEME OXYGENASE HI_0854-RELATED"/>
    <property type="match status" value="1"/>
</dbReference>
<keyword evidence="1" id="KW-0560">Oxidoreductase</keyword>
<dbReference type="InterPro" id="IPR011576">
    <property type="entry name" value="Pyridox_Oxase_N"/>
</dbReference>
<protein>
    <submittedName>
        <fullName evidence="3">F420-dependent biliverdin reductase</fullName>
    </submittedName>
</protein>
<proteinExistence type="predicted"/>
<keyword evidence="4" id="KW-1185">Reference proteome</keyword>
<accession>A0ABN2PGG5</accession>
<comment type="caution">
    <text evidence="3">The sequence shown here is derived from an EMBL/GenBank/DDBJ whole genome shotgun (WGS) entry which is preliminary data.</text>
</comment>
<dbReference type="EMBL" id="BAAAMY010000005">
    <property type="protein sequence ID" value="GAA1921176.1"/>
    <property type="molecule type" value="Genomic_DNA"/>
</dbReference>
<dbReference type="Pfam" id="PF01243">
    <property type="entry name" value="PNPOx_N"/>
    <property type="match status" value="1"/>
</dbReference>
<evidence type="ECO:0000256" key="1">
    <source>
        <dbReference type="ARBA" id="ARBA00023002"/>
    </source>
</evidence>
<evidence type="ECO:0000313" key="4">
    <source>
        <dbReference type="Proteomes" id="UP001501612"/>
    </source>
</evidence>
<organism evidence="3 4">
    <name type="scientific">Nocardioides lentus</name>
    <dbReference type="NCBI Taxonomy" id="338077"/>
    <lineage>
        <taxon>Bacteria</taxon>
        <taxon>Bacillati</taxon>
        <taxon>Actinomycetota</taxon>
        <taxon>Actinomycetes</taxon>
        <taxon>Propionibacteriales</taxon>
        <taxon>Nocardioidaceae</taxon>
        <taxon>Nocardioides</taxon>
    </lineage>
</organism>
<dbReference type="RefSeq" id="WP_344007351.1">
    <property type="nucleotide sequence ID" value="NZ_BAAAMY010000005.1"/>
</dbReference>
<dbReference type="SUPFAM" id="SSF50475">
    <property type="entry name" value="FMN-binding split barrel"/>
    <property type="match status" value="1"/>
</dbReference>
<feature type="domain" description="Pyridoxamine 5'-phosphate oxidase N-terminal" evidence="2">
    <location>
        <begin position="16"/>
        <end position="129"/>
    </location>
</feature>
<dbReference type="PANTHER" id="PTHR35176:SF1">
    <property type="entry name" value="F420H(2)-DEPENDENT BILIVERDIN REDUCTASE"/>
    <property type="match status" value="1"/>
</dbReference>
<dbReference type="InterPro" id="IPR019920">
    <property type="entry name" value="F420-binding_dom_put"/>
</dbReference>
<name>A0ABN2PGG5_9ACTN</name>
<dbReference type="NCBIfam" id="TIGR03618">
    <property type="entry name" value="Rv1155_F420"/>
    <property type="match status" value="1"/>
</dbReference>
<dbReference type="Proteomes" id="UP001501612">
    <property type="component" value="Unassembled WGS sequence"/>
</dbReference>
<gene>
    <name evidence="3" type="ORF">GCM10009737_23350</name>
</gene>
<reference evidence="3 4" key="1">
    <citation type="journal article" date="2019" name="Int. J. Syst. Evol. Microbiol.">
        <title>The Global Catalogue of Microorganisms (GCM) 10K type strain sequencing project: providing services to taxonomists for standard genome sequencing and annotation.</title>
        <authorList>
            <consortium name="The Broad Institute Genomics Platform"/>
            <consortium name="The Broad Institute Genome Sequencing Center for Infectious Disease"/>
            <person name="Wu L."/>
            <person name="Ma J."/>
        </authorList>
    </citation>
    <scope>NUCLEOTIDE SEQUENCE [LARGE SCALE GENOMIC DNA]</scope>
    <source>
        <strain evidence="3 4">JCM 14046</strain>
    </source>
</reference>
<dbReference type="InterPro" id="IPR012349">
    <property type="entry name" value="Split_barrel_FMN-bd"/>
</dbReference>
<evidence type="ECO:0000313" key="3">
    <source>
        <dbReference type="EMBL" id="GAA1921176.1"/>
    </source>
</evidence>
<dbReference type="InterPro" id="IPR052019">
    <property type="entry name" value="F420H2_bilvrd_red/Heme_oxyg"/>
</dbReference>
<dbReference type="Gene3D" id="2.30.110.10">
    <property type="entry name" value="Electron Transport, Fmn-binding Protein, Chain A"/>
    <property type="match status" value="1"/>
</dbReference>